<reference evidence="5 6" key="1">
    <citation type="submission" date="2016-11" db="EMBL/GenBank/DDBJ databases">
        <authorList>
            <person name="Jaros S."/>
            <person name="Januszkiewicz K."/>
            <person name="Wedrychowicz H."/>
        </authorList>
    </citation>
    <scope>NUCLEOTIDE SEQUENCE [LARGE SCALE GENOMIC DNA]</scope>
    <source>
        <strain evidence="5 6">DSM 17918</strain>
    </source>
</reference>
<gene>
    <name evidence="5" type="ORF">SAMN02746089_01602</name>
</gene>
<organism evidence="5 6">
    <name type="scientific">Caldanaerobius fijiensis DSM 17918</name>
    <dbReference type="NCBI Taxonomy" id="1121256"/>
    <lineage>
        <taxon>Bacteria</taxon>
        <taxon>Bacillati</taxon>
        <taxon>Bacillota</taxon>
        <taxon>Clostridia</taxon>
        <taxon>Thermoanaerobacterales</taxon>
        <taxon>Thermoanaerobacteraceae</taxon>
        <taxon>Caldanaerobius</taxon>
    </lineage>
</organism>
<dbReference type="OrthoDB" id="9798835at2"/>
<sequence length="107" mass="12248">MPDIQELKVKLFKGFSDYTRLSIVEALKKREKTVSELVEEIGSTQANISGHLRCLKEWGILGSRQEGRNIYYFIQDKKILDILKTADAVIANFIESLYKNSKVQPSL</sequence>
<feature type="domain" description="HTH arsR-type" evidence="4">
    <location>
        <begin position="1"/>
        <end position="94"/>
    </location>
</feature>
<dbReference type="SUPFAM" id="SSF46785">
    <property type="entry name" value="Winged helix' DNA-binding domain"/>
    <property type="match status" value="1"/>
</dbReference>
<dbReference type="InterPro" id="IPR036390">
    <property type="entry name" value="WH_DNA-bd_sf"/>
</dbReference>
<dbReference type="PRINTS" id="PR00778">
    <property type="entry name" value="HTHARSR"/>
</dbReference>
<dbReference type="GO" id="GO:0003677">
    <property type="term" value="F:DNA binding"/>
    <property type="evidence" value="ECO:0007669"/>
    <property type="project" value="UniProtKB-KW"/>
</dbReference>
<dbReference type="CDD" id="cd00090">
    <property type="entry name" value="HTH_ARSR"/>
    <property type="match status" value="1"/>
</dbReference>
<keyword evidence="6" id="KW-1185">Reference proteome</keyword>
<dbReference type="Proteomes" id="UP000184088">
    <property type="component" value="Unassembled WGS sequence"/>
</dbReference>
<dbReference type="GO" id="GO:0003700">
    <property type="term" value="F:DNA-binding transcription factor activity"/>
    <property type="evidence" value="ECO:0007669"/>
    <property type="project" value="InterPro"/>
</dbReference>
<dbReference type="EMBL" id="FQVH01000016">
    <property type="protein sequence ID" value="SHF27167.1"/>
    <property type="molecule type" value="Genomic_DNA"/>
</dbReference>
<evidence type="ECO:0000256" key="3">
    <source>
        <dbReference type="ARBA" id="ARBA00023163"/>
    </source>
</evidence>
<dbReference type="InterPro" id="IPR036388">
    <property type="entry name" value="WH-like_DNA-bd_sf"/>
</dbReference>
<dbReference type="NCBIfam" id="NF033788">
    <property type="entry name" value="HTH_metalloreg"/>
    <property type="match status" value="1"/>
</dbReference>
<evidence type="ECO:0000313" key="5">
    <source>
        <dbReference type="EMBL" id="SHF27167.1"/>
    </source>
</evidence>
<dbReference type="SMART" id="SM00418">
    <property type="entry name" value="HTH_ARSR"/>
    <property type="match status" value="1"/>
</dbReference>
<dbReference type="Gene3D" id="1.10.10.10">
    <property type="entry name" value="Winged helix-like DNA-binding domain superfamily/Winged helix DNA-binding domain"/>
    <property type="match status" value="1"/>
</dbReference>
<dbReference type="InterPro" id="IPR011991">
    <property type="entry name" value="ArsR-like_HTH"/>
</dbReference>
<evidence type="ECO:0000256" key="1">
    <source>
        <dbReference type="ARBA" id="ARBA00023015"/>
    </source>
</evidence>
<dbReference type="Pfam" id="PF01022">
    <property type="entry name" value="HTH_5"/>
    <property type="match status" value="1"/>
</dbReference>
<evidence type="ECO:0000259" key="4">
    <source>
        <dbReference type="PROSITE" id="PS50987"/>
    </source>
</evidence>
<dbReference type="AlphaFoldDB" id="A0A1M5AAQ7"/>
<protein>
    <submittedName>
        <fullName evidence="5">Transcriptional regulator, ArsR family</fullName>
    </submittedName>
</protein>
<evidence type="ECO:0000313" key="6">
    <source>
        <dbReference type="Proteomes" id="UP000184088"/>
    </source>
</evidence>
<dbReference type="InterPro" id="IPR051011">
    <property type="entry name" value="Metal_resp_trans_reg"/>
</dbReference>
<evidence type="ECO:0000256" key="2">
    <source>
        <dbReference type="ARBA" id="ARBA00023125"/>
    </source>
</evidence>
<dbReference type="PANTHER" id="PTHR43132:SF2">
    <property type="entry name" value="ARSENICAL RESISTANCE OPERON REPRESSOR ARSR-RELATED"/>
    <property type="match status" value="1"/>
</dbReference>
<accession>A0A1M5AAQ7</accession>
<keyword evidence="1" id="KW-0805">Transcription regulation</keyword>
<proteinExistence type="predicted"/>
<keyword evidence="2" id="KW-0238">DNA-binding</keyword>
<dbReference type="PANTHER" id="PTHR43132">
    <property type="entry name" value="ARSENICAL RESISTANCE OPERON REPRESSOR ARSR-RELATED"/>
    <property type="match status" value="1"/>
</dbReference>
<keyword evidence="3" id="KW-0804">Transcription</keyword>
<name>A0A1M5AAQ7_9THEO</name>
<dbReference type="PROSITE" id="PS50987">
    <property type="entry name" value="HTH_ARSR_2"/>
    <property type="match status" value="1"/>
</dbReference>
<dbReference type="STRING" id="1121256.SAMN02746089_01602"/>
<dbReference type="InterPro" id="IPR001845">
    <property type="entry name" value="HTH_ArsR_DNA-bd_dom"/>
</dbReference>
<dbReference type="RefSeq" id="WP_073343725.1">
    <property type="nucleotide sequence ID" value="NZ_FQVH01000016.1"/>
</dbReference>